<protein>
    <submittedName>
        <fullName evidence="3">Gfo/Idh/MocA family oxidoreductase</fullName>
    </submittedName>
</protein>
<dbReference type="AlphaFoldDB" id="A0A6I6AML9"/>
<gene>
    <name evidence="3" type="ORF">F1728_04095</name>
</gene>
<evidence type="ECO:0000259" key="1">
    <source>
        <dbReference type="Pfam" id="PF01408"/>
    </source>
</evidence>
<dbReference type="GO" id="GO:0000166">
    <property type="term" value="F:nucleotide binding"/>
    <property type="evidence" value="ECO:0007669"/>
    <property type="project" value="InterPro"/>
</dbReference>
<dbReference type="InterPro" id="IPR000683">
    <property type="entry name" value="Gfo/Idh/MocA-like_OxRdtase_N"/>
</dbReference>
<dbReference type="KEGG" id="gim:F1728_04095"/>
<name>A0A6I6AML9_9PLAN</name>
<keyword evidence="4" id="KW-1185">Reference proteome</keyword>
<reference evidence="3 4" key="1">
    <citation type="submission" date="2019-09" db="EMBL/GenBank/DDBJ databases">
        <title>Gimesia benthica sp. nov., a novel bacterium isolated from deep-sea water of the Northwest Indian Ocean.</title>
        <authorList>
            <person name="Dai X."/>
        </authorList>
    </citation>
    <scope>NUCLEOTIDE SEQUENCE [LARGE SCALE GENOMIC DNA]</scope>
    <source>
        <strain evidence="3 4">E7</strain>
    </source>
</reference>
<dbReference type="InterPro" id="IPR051317">
    <property type="entry name" value="Gfo/Idh/MocA_oxidoreduct"/>
</dbReference>
<feature type="domain" description="Gfo/Idh/MocA-like oxidoreductase N-terminal" evidence="1">
    <location>
        <begin position="2"/>
        <end position="131"/>
    </location>
</feature>
<dbReference type="Pfam" id="PF01408">
    <property type="entry name" value="GFO_IDH_MocA"/>
    <property type="match status" value="1"/>
</dbReference>
<dbReference type="InterPro" id="IPR036291">
    <property type="entry name" value="NAD(P)-bd_dom_sf"/>
</dbReference>
<dbReference type="Gene3D" id="3.40.50.720">
    <property type="entry name" value="NAD(P)-binding Rossmann-like Domain"/>
    <property type="match status" value="1"/>
</dbReference>
<dbReference type="PANTHER" id="PTHR43708:SF3">
    <property type="entry name" value="OXIDOREDUCTASE"/>
    <property type="match status" value="1"/>
</dbReference>
<dbReference type="PANTHER" id="PTHR43708">
    <property type="entry name" value="CONSERVED EXPRESSED OXIDOREDUCTASE (EUROFUNG)"/>
    <property type="match status" value="1"/>
</dbReference>
<evidence type="ECO:0000313" key="3">
    <source>
        <dbReference type="EMBL" id="QGQ26882.1"/>
    </source>
</evidence>
<dbReference type="SUPFAM" id="SSF55347">
    <property type="entry name" value="Glyceraldehyde-3-phosphate dehydrogenase-like, C-terminal domain"/>
    <property type="match status" value="1"/>
</dbReference>
<evidence type="ECO:0000259" key="2">
    <source>
        <dbReference type="Pfam" id="PF22725"/>
    </source>
</evidence>
<dbReference type="Pfam" id="PF22725">
    <property type="entry name" value="GFO_IDH_MocA_C3"/>
    <property type="match status" value="1"/>
</dbReference>
<feature type="domain" description="GFO/IDH/MocA-like oxidoreductase" evidence="2">
    <location>
        <begin position="139"/>
        <end position="270"/>
    </location>
</feature>
<dbReference type="EMBL" id="CP043930">
    <property type="protein sequence ID" value="QGQ26882.1"/>
    <property type="molecule type" value="Genomic_DNA"/>
</dbReference>
<sequence>MALVGGGQGSFIGRVHSIAACLDNRAELVAGALSSNPEKAKASAPAYDIPPERAYGSIEELIEKESALPEDQRIDFISIATPNFTHFPIAKAAVEAGFNVICDKPMTFDLAQAEELKGLVEKSGVVFAVSHNYTGYPLVRMAREMILNGEFGEIQAVRSNYIQGWLRKRIEQEDQKQAAWRTDPSKSGAAGAFGDIATHAYNLGRYMTGLLPAEISCNLKIFAPGRQLDDYGHAVIRFQNGALGTVTASQISHGRENDLFIEIDGTKGALSWRQEEPNQMIVRRNGQPHAIYTRDPNAPFMNESGAAACRLPAGHPEAFFEAFANIYRSAFDAMISRITGESFEPKNTIYPNVYDGVEGMFFIEQSVASSKENGAWLPFNCDCARS</sequence>
<dbReference type="Proteomes" id="UP000427281">
    <property type="component" value="Chromosome"/>
</dbReference>
<accession>A0A6I6AML9</accession>
<dbReference type="Gene3D" id="3.30.360.10">
    <property type="entry name" value="Dihydrodipicolinate Reductase, domain 2"/>
    <property type="match status" value="1"/>
</dbReference>
<organism evidence="3 4">
    <name type="scientific">Gimesia benthica</name>
    <dbReference type="NCBI Taxonomy" id="2608982"/>
    <lineage>
        <taxon>Bacteria</taxon>
        <taxon>Pseudomonadati</taxon>
        <taxon>Planctomycetota</taxon>
        <taxon>Planctomycetia</taxon>
        <taxon>Planctomycetales</taxon>
        <taxon>Planctomycetaceae</taxon>
        <taxon>Gimesia</taxon>
    </lineage>
</organism>
<evidence type="ECO:0000313" key="4">
    <source>
        <dbReference type="Proteomes" id="UP000427281"/>
    </source>
</evidence>
<dbReference type="InterPro" id="IPR055170">
    <property type="entry name" value="GFO_IDH_MocA-like_dom"/>
</dbReference>
<dbReference type="SUPFAM" id="SSF51735">
    <property type="entry name" value="NAD(P)-binding Rossmann-fold domains"/>
    <property type="match status" value="1"/>
</dbReference>
<proteinExistence type="predicted"/>